<evidence type="ECO:0000313" key="1">
    <source>
        <dbReference type="EMBL" id="CAD21105.1"/>
    </source>
</evidence>
<organism evidence="1">
    <name type="scientific">Neurospora crassa</name>
    <dbReference type="NCBI Taxonomy" id="5141"/>
    <lineage>
        <taxon>Eukaryota</taxon>
        <taxon>Fungi</taxon>
        <taxon>Dikarya</taxon>
        <taxon>Ascomycota</taxon>
        <taxon>Pezizomycotina</taxon>
        <taxon>Sordariomycetes</taxon>
        <taxon>Sordariomycetidae</taxon>
        <taxon>Sordariales</taxon>
        <taxon>Sordariaceae</taxon>
        <taxon>Neurospora</taxon>
    </lineage>
</organism>
<name>Q8WZV0_NEUCS</name>
<dbReference type="HOGENOM" id="CLU_503516_0_0_1"/>
<sequence length="482" mass="55352">MTTHGDRPSPIGKLPAELRDRICGHVASVLHSALHYSSLPEDDPQTFSWTTLDRPPDCRIIQKRLRALSLVSKDWSLSAQRALFAVIPISSARCLMTLLRSLILFPRNRKFIRCLIPIFSHECATFYMGPSFVWEDISGMVTLAHFINNLGDILFTPIVDDLPNTTLLRISLLKHVLQPPLLATTNHTDHVYRFREILNSALWSVVHLSPMLSALHLRAVSSFCDPPFVYGEEMTYSGRFLEGGRPAFQTLSLRTQTFPRHDRRRDSEILEYDSWMSCIPTIKYITLLGVSNWRNDHHLYVSPMQLDSVYEWLDSVEQLTSLRLFKGFDEAFRIYEPSGPTPPPQDNWNSILLRHKDTLEELVFDGYRGIRLHHASRNDKDLRHITRFGPTKTLSCLPELKKLAYLKLPFHFLTSQVDPGAINENTPPESLPSPNTAQEALALIETSFPSSLKKLDIVVYRFYVDRVWVGEIYPLRTITVRF</sequence>
<reference evidence="1" key="2">
    <citation type="submission" date="2002-01" db="EMBL/GenBank/DDBJ databases">
        <authorList>
            <person name="German Neurospora genome project"/>
        </authorList>
    </citation>
    <scope>NUCLEOTIDE SEQUENCE</scope>
</reference>
<reference evidence="1" key="1">
    <citation type="submission" date="2002-01" db="EMBL/GenBank/DDBJ databases">
        <authorList>
            <person name="Schulte U."/>
            <person name="Aign V."/>
            <person name="Hoheisel J."/>
            <person name="Brandt P."/>
            <person name="Fartmann B."/>
            <person name="Holland R."/>
            <person name="Nyakatura G."/>
            <person name="Mewes H.W."/>
            <person name="Mannhaupt G."/>
        </authorList>
    </citation>
    <scope>NUCLEOTIDE SEQUENCE</scope>
</reference>
<gene>
    <name evidence="1" type="primary">B8J24.030</name>
</gene>
<dbReference type="AlphaFoldDB" id="Q8WZV0"/>
<protein>
    <submittedName>
        <fullName evidence="1">Uncharacterized protein B8J24.030</fullName>
    </submittedName>
</protein>
<proteinExistence type="predicted"/>
<dbReference type="EMBL" id="AL669990">
    <property type="protein sequence ID" value="CAD21105.1"/>
    <property type="molecule type" value="Genomic_DNA"/>
</dbReference>
<accession>Q8WZV0</accession>
<dbReference type="VEuPathDB" id="FungiDB:NCU10684"/>
<dbReference type="OrthoDB" id="10498199at2759"/>